<reference evidence="1 2" key="1">
    <citation type="journal article" date="2014" name="Nat. Commun.">
        <title>Molecular traces of alternative social organization in a termite genome.</title>
        <authorList>
            <person name="Terrapon N."/>
            <person name="Li C."/>
            <person name="Robertson H.M."/>
            <person name="Ji L."/>
            <person name="Meng X."/>
            <person name="Booth W."/>
            <person name="Chen Z."/>
            <person name="Childers C.P."/>
            <person name="Glastad K.M."/>
            <person name="Gokhale K."/>
            <person name="Gowin J."/>
            <person name="Gronenberg W."/>
            <person name="Hermansen R.A."/>
            <person name="Hu H."/>
            <person name="Hunt B.G."/>
            <person name="Huylmans A.K."/>
            <person name="Khalil S.M."/>
            <person name="Mitchell R.D."/>
            <person name="Munoz-Torres M.C."/>
            <person name="Mustard J.A."/>
            <person name="Pan H."/>
            <person name="Reese J.T."/>
            <person name="Scharf M.E."/>
            <person name="Sun F."/>
            <person name="Vogel H."/>
            <person name="Xiao J."/>
            <person name="Yang W."/>
            <person name="Yang Z."/>
            <person name="Yang Z."/>
            <person name="Zhou J."/>
            <person name="Zhu J."/>
            <person name="Brent C.S."/>
            <person name="Elsik C.G."/>
            <person name="Goodisman M.A."/>
            <person name="Liberles D.A."/>
            <person name="Roe R.M."/>
            <person name="Vargo E.L."/>
            <person name="Vilcinskas A."/>
            <person name="Wang J."/>
            <person name="Bornberg-Bauer E."/>
            <person name="Korb J."/>
            <person name="Zhang G."/>
            <person name="Liebig J."/>
        </authorList>
    </citation>
    <scope>NUCLEOTIDE SEQUENCE [LARGE SCALE GENOMIC DNA]</scope>
    <source>
        <tissue evidence="1">Whole organism</tissue>
    </source>
</reference>
<proteinExistence type="predicted"/>
<dbReference type="InParanoid" id="A0A067RJG1"/>
<evidence type="ECO:0000313" key="2">
    <source>
        <dbReference type="Proteomes" id="UP000027135"/>
    </source>
</evidence>
<protein>
    <submittedName>
        <fullName evidence="1">Uncharacterized protein</fullName>
    </submittedName>
</protein>
<sequence>MLSDLVPNILAKIFIWAGRLRPERERKYKSRRKESRDFITRELLNYLNNRNKMPVISNIAAVVLLRPGNAANDAMISNIAKCFAASTAAEGPHWMLHGLQDVL</sequence>
<dbReference type="Proteomes" id="UP000027135">
    <property type="component" value="Unassembled WGS sequence"/>
</dbReference>
<organism evidence="1 2">
    <name type="scientific">Zootermopsis nevadensis</name>
    <name type="common">Dampwood termite</name>
    <dbReference type="NCBI Taxonomy" id="136037"/>
    <lineage>
        <taxon>Eukaryota</taxon>
        <taxon>Metazoa</taxon>
        <taxon>Ecdysozoa</taxon>
        <taxon>Arthropoda</taxon>
        <taxon>Hexapoda</taxon>
        <taxon>Insecta</taxon>
        <taxon>Pterygota</taxon>
        <taxon>Neoptera</taxon>
        <taxon>Polyneoptera</taxon>
        <taxon>Dictyoptera</taxon>
        <taxon>Blattodea</taxon>
        <taxon>Blattoidea</taxon>
        <taxon>Termitoidae</taxon>
        <taxon>Termopsidae</taxon>
        <taxon>Zootermopsis</taxon>
    </lineage>
</organism>
<dbReference type="AlphaFoldDB" id="A0A067RJG1"/>
<accession>A0A067RJG1</accession>
<gene>
    <name evidence="1" type="ORF">L798_06641</name>
</gene>
<dbReference type="EMBL" id="KK852647">
    <property type="protein sequence ID" value="KDR19520.1"/>
    <property type="molecule type" value="Genomic_DNA"/>
</dbReference>
<name>A0A067RJG1_ZOONE</name>
<evidence type="ECO:0000313" key="1">
    <source>
        <dbReference type="EMBL" id="KDR19520.1"/>
    </source>
</evidence>
<keyword evidence="2" id="KW-1185">Reference proteome</keyword>